<name>A0A917T397_9ACTN</name>
<dbReference type="InterPro" id="IPR036397">
    <property type="entry name" value="RNaseH_sf"/>
</dbReference>
<feature type="domain" description="Tc1-like transposase DDE" evidence="1">
    <location>
        <begin position="20"/>
        <end position="153"/>
    </location>
</feature>
<evidence type="ECO:0000313" key="2">
    <source>
        <dbReference type="EMBL" id="GGM09054.1"/>
    </source>
</evidence>
<evidence type="ECO:0000259" key="1">
    <source>
        <dbReference type="Pfam" id="PF13358"/>
    </source>
</evidence>
<dbReference type="Pfam" id="PF13358">
    <property type="entry name" value="DDE_3"/>
    <property type="match status" value="1"/>
</dbReference>
<organism evidence="2 3">
    <name type="scientific">Dactylosporangium sucinum</name>
    <dbReference type="NCBI Taxonomy" id="1424081"/>
    <lineage>
        <taxon>Bacteria</taxon>
        <taxon>Bacillati</taxon>
        <taxon>Actinomycetota</taxon>
        <taxon>Actinomycetes</taxon>
        <taxon>Micromonosporales</taxon>
        <taxon>Micromonosporaceae</taxon>
        <taxon>Dactylosporangium</taxon>
    </lineage>
</organism>
<protein>
    <submittedName>
        <fullName evidence="2">Transposase</fullName>
    </submittedName>
</protein>
<evidence type="ECO:0000313" key="3">
    <source>
        <dbReference type="Proteomes" id="UP000642070"/>
    </source>
</evidence>
<reference evidence="2" key="1">
    <citation type="journal article" date="2014" name="Int. J. Syst. Evol. Microbiol.">
        <title>Complete genome sequence of Corynebacterium casei LMG S-19264T (=DSM 44701T), isolated from a smear-ripened cheese.</title>
        <authorList>
            <consortium name="US DOE Joint Genome Institute (JGI-PGF)"/>
            <person name="Walter F."/>
            <person name="Albersmeier A."/>
            <person name="Kalinowski J."/>
            <person name="Ruckert C."/>
        </authorList>
    </citation>
    <scope>NUCLEOTIDE SEQUENCE</scope>
    <source>
        <strain evidence="2">JCM 19831</strain>
    </source>
</reference>
<dbReference type="AlphaFoldDB" id="A0A917T397"/>
<reference evidence="2" key="2">
    <citation type="submission" date="2020-09" db="EMBL/GenBank/DDBJ databases">
        <authorList>
            <person name="Sun Q."/>
            <person name="Ohkuma M."/>
        </authorList>
    </citation>
    <scope>NUCLEOTIDE SEQUENCE</scope>
    <source>
        <strain evidence="2">JCM 19831</strain>
    </source>
</reference>
<dbReference type="GO" id="GO:0003676">
    <property type="term" value="F:nucleic acid binding"/>
    <property type="evidence" value="ECO:0007669"/>
    <property type="project" value="InterPro"/>
</dbReference>
<dbReference type="RefSeq" id="WP_190248270.1">
    <property type="nucleotide sequence ID" value="NZ_BMPI01000003.1"/>
</dbReference>
<comment type="caution">
    <text evidence="2">The sequence shown here is derived from an EMBL/GenBank/DDBJ whole genome shotgun (WGS) entry which is preliminary data.</text>
</comment>
<dbReference type="EMBL" id="BMPI01000003">
    <property type="protein sequence ID" value="GGM09054.1"/>
    <property type="molecule type" value="Genomic_DNA"/>
</dbReference>
<proteinExistence type="predicted"/>
<dbReference type="InterPro" id="IPR038717">
    <property type="entry name" value="Tc1-like_DDE_dom"/>
</dbReference>
<dbReference type="Gene3D" id="3.30.420.10">
    <property type="entry name" value="Ribonuclease H-like superfamily/Ribonuclease H"/>
    <property type="match status" value="1"/>
</dbReference>
<sequence>MGQAGLAEDQKGARRRGAWVCFADESGFSLLPVVRGTWAPRGQTPVLRHRFSWTRMSMAGVLAYRPDRSRAKLVFQTKPGSYNTDSLIAFLTELRRHLRGPVTLIWDGLSAHRSKDMKQWLATQQHWLVVEQLPGYAHDLNPIELVWGNLKATELANLCPEHIDEADTAAHTGLHRIGSSYDLCFNFLAHTGLHL</sequence>
<gene>
    <name evidence="2" type="ORF">GCM10007977_007730</name>
</gene>
<accession>A0A917T397</accession>
<dbReference type="Proteomes" id="UP000642070">
    <property type="component" value="Unassembled WGS sequence"/>
</dbReference>
<keyword evidence="3" id="KW-1185">Reference proteome</keyword>